<keyword evidence="11" id="KW-0456">Lyase</keyword>
<proteinExistence type="inferred from homology"/>
<organism evidence="14 15">
    <name type="scientific">Candidatus Terraquivivens tikiterensis</name>
    <dbReference type="NCBI Taxonomy" id="1980982"/>
    <lineage>
        <taxon>Archaea</taxon>
        <taxon>Nitrososphaerota</taxon>
        <taxon>Candidatus Wolframiiraptoraceae</taxon>
        <taxon>Candidatus Terraquivivens</taxon>
    </lineage>
</organism>
<dbReference type="InterPro" id="IPR001926">
    <property type="entry name" value="TrpB-like_PALP"/>
</dbReference>
<dbReference type="PROSITE" id="PS00168">
    <property type="entry name" value="TRP_SYNTHASE_BETA"/>
    <property type="match status" value="1"/>
</dbReference>
<dbReference type="InterPro" id="IPR006653">
    <property type="entry name" value="Trp_synth_b_CS"/>
</dbReference>
<evidence type="ECO:0000256" key="11">
    <source>
        <dbReference type="ARBA" id="ARBA00023239"/>
    </source>
</evidence>
<evidence type="ECO:0000313" key="14">
    <source>
        <dbReference type="EMBL" id="PUA31644.1"/>
    </source>
</evidence>
<dbReference type="GO" id="GO:0052684">
    <property type="term" value="F:L-serine hydro-lyase (adding indole, L-tryptophan-forming) activity"/>
    <property type="evidence" value="ECO:0007669"/>
    <property type="project" value="TreeGrafter"/>
</dbReference>
<dbReference type="Gene3D" id="3.40.50.1100">
    <property type="match status" value="2"/>
</dbReference>
<evidence type="ECO:0000256" key="9">
    <source>
        <dbReference type="ARBA" id="ARBA00022898"/>
    </source>
</evidence>
<comment type="pathway">
    <text evidence="3">Amino-acid biosynthesis; L-tryptophan biosynthesis; L-tryptophan from chorismate: step 5/5.</text>
</comment>
<evidence type="ECO:0000256" key="7">
    <source>
        <dbReference type="ARBA" id="ARBA00022605"/>
    </source>
</evidence>
<dbReference type="AlphaFoldDB" id="A0A2R7Y292"/>
<keyword evidence="8" id="KW-0822">Tryptophan biosynthesis</keyword>
<dbReference type="GO" id="GO:0005737">
    <property type="term" value="C:cytoplasm"/>
    <property type="evidence" value="ECO:0007669"/>
    <property type="project" value="TreeGrafter"/>
</dbReference>
<keyword evidence="10" id="KW-0057">Aromatic amino acid biosynthesis</keyword>
<sequence>MRTGIQITLSVDDLPKYWYNVLAELPEKLPEPLNEDGRLERLGDIILQECIKQESSAERLVKIPEEVRELYLRAGRPRPLHRAVGLERRLKTPARLYYKREDLSPTGSHKVNTALAQVYYAADAGYSRVVTETGAGQWGTAVAYAASLMNLSSTVYWVREAYEWKPERRRLMRLYGAEVLASPSEKTEYGRRLLRGGADSKGTLGIAISEAAEDSLKNPDTTYVVGSVLNYVLLHQTVIGLEVIKQLEAVDEEPDVMIGCLGGGSNFGGFILPMVGKVLRGEVKKKIRFLAAQSEAAPNLVEGKYQYDFPDAAQILPRIKGYTLTHEYKMPSIWAEGLRYHMAAPIISYLKSKGLVEAVAYPRDEKAVFEAARVFIQAEGFI</sequence>
<dbReference type="InterPro" id="IPR023026">
    <property type="entry name" value="Trp_synth_beta/beta-like"/>
</dbReference>
<comment type="catalytic activity">
    <reaction evidence="12">
        <text>(1S,2R)-1-C-(indol-3-yl)glycerol 3-phosphate + L-serine = D-glyceraldehyde 3-phosphate + L-tryptophan + H2O</text>
        <dbReference type="Rhea" id="RHEA:10532"/>
        <dbReference type="ChEBI" id="CHEBI:15377"/>
        <dbReference type="ChEBI" id="CHEBI:33384"/>
        <dbReference type="ChEBI" id="CHEBI:57912"/>
        <dbReference type="ChEBI" id="CHEBI:58866"/>
        <dbReference type="ChEBI" id="CHEBI:59776"/>
        <dbReference type="EC" id="4.2.1.20"/>
    </reaction>
</comment>
<dbReference type="PANTHER" id="PTHR48077:SF6">
    <property type="entry name" value="TRYPTOPHAN SYNTHASE"/>
    <property type="match status" value="1"/>
</dbReference>
<evidence type="ECO:0000256" key="4">
    <source>
        <dbReference type="ARBA" id="ARBA00009982"/>
    </source>
</evidence>
<comment type="function">
    <text evidence="2">The beta subunit is responsible for the synthesis of L-tryptophan from indole and L-serine.</text>
</comment>
<evidence type="ECO:0000256" key="3">
    <source>
        <dbReference type="ARBA" id="ARBA00004733"/>
    </source>
</evidence>
<dbReference type="UniPathway" id="UPA00035">
    <property type="reaction ID" value="UER00044"/>
</dbReference>
<dbReference type="GO" id="GO:0004834">
    <property type="term" value="F:tryptophan synthase activity"/>
    <property type="evidence" value="ECO:0007669"/>
    <property type="project" value="UniProtKB-EC"/>
</dbReference>
<comment type="caution">
    <text evidence="14">The sequence shown here is derived from an EMBL/GenBank/DDBJ whole genome shotgun (WGS) entry which is preliminary data.</text>
</comment>
<comment type="similarity">
    <text evidence="4">Belongs to the TrpB family.</text>
</comment>
<evidence type="ECO:0000256" key="1">
    <source>
        <dbReference type="ARBA" id="ARBA00001933"/>
    </source>
</evidence>
<keyword evidence="7" id="KW-0028">Amino-acid biosynthesis</keyword>
<accession>A0A2R7Y292</accession>
<evidence type="ECO:0000256" key="5">
    <source>
        <dbReference type="ARBA" id="ARBA00011270"/>
    </source>
</evidence>
<feature type="domain" description="Tryptophan synthase beta chain-like PALP" evidence="13">
    <location>
        <begin position="74"/>
        <end position="381"/>
    </location>
</feature>
<evidence type="ECO:0000256" key="2">
    <source>
        <dbReference type="ARBA" id="ARBA00002786"/>
    </source>
</evidence>
<dbReference type="EMBL" id="NDWU01000014">
    <property type="protein sequence ID" value="PUA31644.1"/>
    <property type="molecule type" value="Genomic_DNA"/>
</dbReference>
<keyword evidence="9" id="KW-0663">Pyridoxal phosphate</keyword>
<dbReference type="InterPro" id="IPR036052">
    <property type="entry name" value="TrpB-like_PALP_sf"/>
</dbReference>
<gene>
    <name evidence="14" type="ORF">B9J98_05485</name>
</gene>
<dbReference type="Proteomes" id="UP000244066">
    <property type="component" value="Unassembled WGS sequence"/>
</dbReference>
<evidence type="ECO:0000313" key="15">
    <source>
        <dbReference type="Proteomes" id="UP000244066"/>
    </source>
</evidence>
<dbReference type="EC" id="4.2.1.20" evidence="6"/>
<protein>
    <recommendedName>
        <fullName evidence="6">tryptophan synthase</fullName>
        <ecNumber evidence="6">4.2.1.20</ecNumber>
    </recommendedName>
</protein>
<evidence type="ECO:0000256" key="10">
    <source>
        <dbReference type="ARBA" id="ARBA00023141"/>
    </source>
</evidence>
<dbReference type="Pfam" id="PF00291">
    <property type="entry name" value="PALP"/>
    <property type="match status" value="1"/>
</dbReference>
<evidence type="ECO:0000256" key="12">
    <source>
        <dbReference type="ARBA" id="ARBA00049047"/>
    </source>
</evidence>
<comment type="subunit">
    <text evidence="5">Tetramer of two alpha and two beta chains.</text>
</comment>
<dbReference type="PANTHER" id="PTHR48077">
    <property type="entry name" value="TRYPTOPHAN SYNTHASE-RELATED"/>
    <property type="match status" value="1"/>
</dbReference>
<evidence type="ECO:0000259" key="13">
    <source>
        <dbReference type="Pfam" id="PF00291"/>
    </source>
</evidence>
<comment type="cofactor">
    <cofactor evidence="1">
        <name>pyridoxal 5'-phosphate</name>
        <dbReference type="ChEBI" id="CHEBI:597326"/>
    </cofactor>
</comment>
<dbReference type="SUPFAM" id="SSF53686">
    <property type="entry name" value="Tryptophan synthase beta subunit-like PLP-dependent enzymes"/>
    <property type="match status" value="1"/>
</dbReference>
<dbReference type="NCBIfam" id="NF009057">
    <property type="entry name" value="PRK12391.1"/>
    <property type="match status" value="1"/>
</dbReference>
<feature type="non-terminal residue" evidence="14">
    <location>
        <position position="382"/>
    </location>
</feature>
<evidence type="ECO:0000256" key="8">
    <source>
        <dbReference type="ARBA" id="ARBA00022822"/>
    </source>
</evidence>
<reference evidence="14 15" key="1">
    <citation type="submission" date="2017-04" db="EMBL/GenBank/DDBJ databases">
        <title>Draft Aigarchaeota genome from a New Zealand hot spring.</title>
        <authorList>
            <person name="Reysenbach A.-L."/>
            <person name="Donaho J.A."/>
            <person name="Gerhart J."/>
            <person name="Kelley J.F."/>
            <person name="Kouba K."/>
            <person name="Podar M."/>
            <person name="Stott M."/>
        </authorList>
    </citation>
    <scope>NUCLEOTIDE SEQUENCE [LARGE SCALE GENOMIC DNA]</scope>
    <source>
        <strain evidence="14">NZ13_MG1</strain>
    </source>
</reference>
<evidence type="ECO:0000256" key="6">
    <source>
        <dbReference type="ARBA" id="ARBA00012043"/>
    </source>
</evidence>
<name>A0A2R7Y292_9ARCH</name>
<dbReference type="PIRSF" id="PIRSF001413">
    <property type="entry name" value="Trp_syn_beta"/>
    <property type="match status" value="1"/>
</dbReference>